<sequence length="95" mass="10455">MVTRPGATAPPRKLHLIYRLHITPRIRACLATEEYDELEGGGQEIGHVEWIDYRETADLPIFPPIGPALAALPTPIAPQTDAALPAVTDDNYVWV</sequence>
<dbReference type="AlphaFoldDB" id="A0A918E2U7"/>
<proteinExistence type="predicted"/>
<organism evidence="1 2">
    <name type="scientific">Wenjunlia tyrosinilytica</name>
    <dbReference type="NCBI Taxonomy" id="1544741"/>
    <lineage>
        <taxon>Bacteria</taxon>
        <taxon>Bacillati</taxon>
        <taxon>Actinomycetota</taxon>
        <taxon>Actinomycetes</taxon>
        <taxon>Kitasatosporales</taxon>
        <taxon>Streptomycetaceae</taxon>
        <taxon>Wenjunlia</taxon>
    </lineage>
</organism>
<dbReference type="Proteomes" id="UP000641932">
    <property type="component" value="Unassembled WGS sequence"/>
</dbReference>
<comment type="caution">
    <text evidence="1">The sequence shown here is derived from an EMBL/GenBank/DDBJ whole genome shotgun (WGS) entry which is preliminary data.</text>
</comment>
<keyword evidence="2" id="KW-1185">Reference proteome</keyword>
<evidence type="ECO:0000313" key="2">
    <source>
        <dbReference type="Proteomes" id="UP000641932"/>
    </source>
</evidence>
<name>A0A918E2U7_9ACTN</name>
<gene>
    <name evidence="1" type="ORF">GCM10012280_71130</name>
</gene>
<evidence type="ECO:0000313" key="1">
    <source>
        <dbReference type="EMBL" id="GGP01055.1"/>
    </source>
</evidence>
<accession>A0A918E2U7</accession>
<protein>
    <submittedName>
        <fullName evidence="1">Uncharacterized protein</fullName>
    </submittedName>
</protein>
<reference evidence="1" key="1">
    <citation type="journal article" date="2014" name="Int. J. Syst. Evol. Microbiol.">
        <title>Complete genome sequence of Corynebacterium casei LMG S-19264T (=DSM 44701T), isolated from a smear-ripened cheese.</title>
        <authorList>
            <consortium name="US DOE Joint Genome Institute (JGI-PGF)"/>
            <person name="Walter F."/>
            <person name="Albersmeier A."/>
            <person name="Kalinowski J."/>
            <person name="Ruckert C."/>
        </authorList>
    </citation>
    <scope>NUCLEOTIDE SEQUENCE</scope>
    <source>
        <strain evidence="1">CGMCC 4.7201</strain>
    </source>
</reference>
<reference evidence="1" key="2">
    <citation type="submission" date="2020-09" db="EMBL/GenBank/DDBJ databases">
        <authorList>
            <person name="Sun Q."/>
            <person name="Zhou Y."/>
        </authorList>
    </citation>
    <scope>NUCLEOTIDE SEQUENCE</scope>
    <source>
        <strain evidence="1">CGMCC 4.7201</strain>
    </source>
</reference>
<dbReference type="EMBL" id="BMMS01000083">
    <property type="protein sequence ID" value="GGP01055.1"/>
    <property type="molecule type" value="Genomic_DNA"/>
</dbReference>